<gene>
    <name evidence="1" type="ORF">SPELUC_LOCUS15238</name>
</gene>
<accession>A0ACA9QTT2</accession>
<sequence length="217" mass="25060">ILSEHEGDLKIQVKDILHDRAFYEECWLIASILYPLKLSVGCLESRTSNLADCYVYLISLANTIFRLPNQNIKEWELQALALRLFAITPHSASCERSFSVLGWFYNQRRTNLAAERAEEMCKLHTFYITNVKQELPCYAIDMPENLLHNQLIDSVTAINNKIDEITNFLNTNNDNHDNLNTEIDINTSEVYTLNIMNSIDVGLQIFNMDRKANNEII</sequence>
<feature type="non-terminal residue" evidence="1">
    <location>
        <position position="217"/>
    </location>
</feature>
<dbReference type="EMBL" id="CAJVPW010049189">
    <property type="protein sequence ID" value="CAG8762553.1"/>
    <property type="molecule type" value="Genomic_DNA"/>
</dbReference>
<feature type="non-terminal residue" evidence="1">
    <location>
        <position position="1"/>
    </location>
</feature>
<organism evidence="1 2">
    <name type="scientific">Cetraspora pellucida</name>
    <dbReference type="NCBI Taxonomy" id="1433469"/>
    <lineage>
        <taxon>Eukaryota</taxon>
        <taxon>Fungi</taxon>
        <taxon>Fungi incertae sedis</taxon>
        <taxon>Mucoromycota</taxon>
        <taxon>Glomeromycotina</taxon>
        <taxon>Glomeromycetes</taxon>
        <taxon>Diversisporales</taxon>
        <taxon>Gigasporaceae</taxon>
        <taxon>Cetraspora</taxon>
    </lineage>
</organism>
<keyword evidence="2" id="KW-1185">Reference proteome</keyword>
<comment type="caution">
    <text evidence="1">The sequence shown here is derived from an EMBL/GenBank/DDBJ whole genome shotgun (WGS) entry which is preliminary data.</text>
</comment>
<proteinExistence type="predicted"/>
<reference evidence="1" key="1">
    <citation type="submission" date="2021-06" db="EMBL/GenBank/DDBJ databases">
        <authorList>
            <person name="Kallberg Y."/>
            <person name="Tangrot J."/>
            <person name="Rosling A."/>
        </authorList>
    </citation>
    <scope>NUCLEOTIDE SEQUENCE</scope>
    <source>
        <strain evidence="1">28 12/20/2015</strain>
    </source>
</reference>
<protein>
    <submittedName>
        <fullName evidence="1">3152_t:CDS:1</fullName>
    </submittedName>
</protein>
<evidence type="ECO:0000313" key="1">
    <source>
        <dbReference type="EMBL" id="CAG8762553.1"/>
    </source>
</evidence>
<name>A0ACA9QTT2_9GLOM</name>
<dbReference type="Proteomes" id="UP000789366">
    <property type="component" value="Unassembled WGS sequence"/>
</dbReference>
<evidence type="ECO:0000313" key="2">
    <source>
        <dbReference type="Proteomes" id="UP000789366"/>
    </source>
</evidence>